<dbReference type="Proteomes" id="UP000001695">
    <property type="component" value="Chromosome"/>
</dbReference>
<reference evidence="1 2" key="2">
    <citation type="journal article" date="2010" name="J. Bacteriol.">
        <title>Complete genome sequence of Beijerinckia indica subsp. indica.</title>
        <authorList>
            <person name="Tamas I."/>
            <person name="Dedysh S.N."/>
            <person name="Liesack W."/>
            <person name="Stott M.B."/>
            <person name="Alam M."/>
            <person name="Murrell J.C."/>
            <person name="Dunfield P.F."/>
        </authorList>
    </citation>
    <scope>NUCLEOTIDE SEQUENCE [LARGE SCALE GENOMIC DNA]</scope>
    <source>
        <strain evidence="2">ATCC 9039 / DSM 1715 / NCIMB 8712</strain>
    </source>
</reference>
<dbReference type="OrthoDB" id="8439853at2"/>
<evidence type="ECO:0000313" key="2">
    <source>
        <dbReference type="Proteomes" id="UP000001695"/>
    </source>
</evidence>
<dbReference type="RefSeq" id="WP_012384610.1">
    <property type="nucleotide sequence ID" value="NC_010581.1"/>
</dbReference>
<dbReference type="HOGENOM" id="CLU_1207894_0_0_5"/>
<protein>
    <submittedName>
        <fullName evidence="1">Uncharacterized protein</fullName>
    </submittedName>
</protein>
<keyword evidence="2" id="KW-1185">Reference proteome</keyword>
<reference evidence="2" key="1">
    <citation type="submission" date="2008-03" db="EMBL/GenBank/DDBJ databases">
        <title>Complete sequence of chromosome of Beijerinckia indica subsp. indica ATCC 9039.</title>
        <authorList>
            <consortium name="US DOE Joint Genome Institute"/>
            <person name="Copeland A."/>
            <person name="Lucas S."/>
            <person name="Lapidus A."/>
            <person name="Glavina del Rio T."/>
            <person name="Dalin E."/>
            <person name="Tice H."/>
            <person name="Bruce D."/>
            <person name="Goodwin L."/>
            <person name="Pitluck S."/>
            <person name="LaButti K."/>
            <person name="Schmutz J."/>
            <person name="Larimer F."/>
            <person name="Land M."/>
            <person name="Hauser L."/>
            <person name="Kyrpides N."/>
            <person name="Mikhailova N."/>
            <person name="Dunfield P.F."/>
            <person name="Dedysh S.N."/>
            <person name="Liesack W."/>
            <person name="Saw J.H."/>
            <person name="Alam M."/>
            <person name="Chen Y."/>
            <person name="Murrell J.C."/>
            <person name="Richardson P."/>
        </authorList>
    </citation>
    <scope>NUCLEOTIDE SEQUENCE [LARGE SCALE GENOMIC DNA]</scope>
    <source>
        <strain evidence="2">ATCC 9039 / DSM 1715 / NCIMB 8712</strain>
    </source>
</reference>
<dbReference type="eggNOG" id="ENOG502ZB07">
    <property type="taxonomic scope" value="Bacteria"/>
</dbReference>
<evidence type="ECO:0000313" key="1">
    <source>
        <dbReference type="EMBL" id="ACB95253.1"/>
    </source>
</evidence>
<sequence length="221" mass="24961">MTTGYDIKYAKAFFDLPIEARLTKIIDNSFPDWVNNCNTGVSLIYANACKMVEAVTEKVLETSEDHLGDFEVFSSSTAHEVETGYDLFNPDTGALVAAGTNGVAEGYFYFLETGIRCMSSDNAKFEPRWLTPEDPAIVENLVKTYQHVFPVQLRFWAQDAEDYQSLYDTFKATLKDFPKVSVVEKQLSAPLRAKFRFRPKRKEQIELVETPVTAIAIGLEL</sequence>
<dbReference type="KEGG" id="bid:Bind_1622"/>
<name>B2IBZ8_BEII9</name>
<organism evidence="1 2">
    <name type="scientific">Beijerinckia indica subsp. indica (strain ATCC 9039 / DSM 1715 / NCIMB 8712)</name>
    <dbReference type="NCBI Taxonomy" id="395963"/>
    <lineage>
        <taxon>Bacteria</taxon>
        <taxon>Pseudomonadati</taxon>
        <taxon>Pseudomonadota</taxon>
        <taxon>Alphaproteobacteria</taxon>
        <taxon>Hyphomicrobiales</taxon>
        <taxon>Beijerinckiaceae</taxon>
        <taxon>Beijerinckia</taxon>
    </lineage>
</organism>
<proteinExistence type="predicted"/>
<dbReference type="AlphaFoldDB" id="B2IBZ8"/>
<dbReference type="EMBL" id="CP001016">
    <property type="protein sequence ID" value="ACB95253.1"/>
    <property type="molecule type" value="Genomic_DNA"/>
</dbReference>
<accession>B2IBZ8</accession>
<gene>
    <name evidence="1" type="ordered locus">Bind_1622</name>
</gene>